<keyword evidence="1" id="KW-0175">Coiled coil</keyword>
<proteinExistence type="predicted"/>
<dbReference type="InterPro" id="IPR001119">
    <property type="entry name" value="SLH_dom"/>
</dbReference>
<dbReference type="Proteomes" id="UP000185490">
    <property type="component" value="Chromosome"/>
</dbReference>
<feature type="coiled-coil region" evidence="1">
    <location>
        <begin position="283"/>
        <end position="335"/>
    </location>
</feature>
<name>A0ABN4UZF0_9BACT</name>
<dbReference type="RefSeq" id="WP_012057969.1">
    <property type="nucleotide sequence ID" value="NZ_CP007389.1"/>
</dbReference>
<sequence>MKKLFITFLLMFTVVFFGAFRDVPVNHWAYDAVNELSKLGIVSGMPDGTFQGNQAMTRYQVAVALYRIMNYLQQQIDKAVSNTTDVSKLREQILTLSDIVSTAMNKVEDLANLKNDLQVMSSELSELKTSLVNTKNDVKSLSIDISSLKNELETLKSKIEVLENKSSNENIANLISQKADKSDLDKLVSKYTNFEKQLNKRIDTMNTEIENVKLNINDTKDSIDSLNNKYASLEEYLTAKTKALDTRLSTFSGDITQLKVDFQTFKSDYDVTIKSITTKLEELNKVIGNYESITKNIDNLKNDYSTIKSETENKINEINHELETLKSENKTTSNTSTFALIFSIISSAIAGVAIYLVMTKQ</sequence>
<dbReference type="PANTHER" id="PTHR43308:SF1">
    <property type="entry name" value="OUTER MEMBRANE PROTEIN ALPHA"/>
    <property type="match status" value="1"/>
</dbReference>
<dbReference type="Gene3D" id="1.10.287.1490">
    <property type="match status" value="1"/>
</dbReference>
<gene>
    <name evidence="4" type="ORF">BW47_09325</name>
</gene>
<organism evidence="4 5">
    <name type="scientific">Thermosipho melanesiensis</name>
    <dbReference type="NCBI Taxonomy" id="46541"/>
    <lineage>
        <taxon>Bacteria</taxon>
        <taxon>Thermotogati</taxon>
        <taxon>Thermotogota</taxon>
        <taxon>Thermotogae</taxon>
        <taxon>Thermotogales</taxon>
        <taxon>Fervidobacteriaceae</taxon>
        <taxon>Thermosipho</taxon>
    </lineage>
</organism>
<evidence type="ECO:0000313" key="4">
    <source>
        <dbReference type="EMBL" id="APT74641.1"/>
    </source>
</evidence>
<evidence type="ECO:0000256" key="2">
    <source>
        <dbReference type="SAM" id="Phobius"/>
    </source>
</evidence>
<evidence type="ECO:0000256" key="1">
    <source>
        <dbReference type="SAM" id="Coils"/>
    </source>
</evidence>
<protein>
    <submittedName>
        <fullName evidence="4">S-layer protein</fullName>
    </submittedName>
</protein>
<dbReference type="PANTHER" id="PTHR43308">
    <property type="entry name" value="OUTER MEMBRANE PROTEIN ALPHA-RELATED"/>
    <property type="match status" value="1"/>
</dbReference>
<keyword evidence="2" id="KW-1133">Transmembrane helix</keyword>
<feature type="domain" description="SLH" evidence="3">
    <location>
        <begin position="16"/>
        <end position="79"/>
    </location>
</feature>
<feature type="coiled-coil region" evidence="1">
    <location>
        <begin position="110"/>
        <end position="236"/>
    </location>
</feature>
<feature type="transmembrane region" description="Helical" evidence="2">
    <location>
        <begin position="338"/>
        <end position="358"/>
    </location>
</feature>
<dbReference type="EMBL" id="CP007389">
    <property type="protein sequence ID" value="APT74641.1"/>
    <property type="molecule type" value="Genomic_DNA"/>
</dbReference>
<keyword evidence="2" id="KW-0812">Transmembrane</keyword>
<dbReference type="PROSITE" id="PS51272">
    <property type="entry name" value="SLH"/>
    <property type="match status" value="1"/>
</dbReference>
<keyword evidence="5" id="KW-1185">Reference proteome</keyword>
<keyword evidence="2" id="KW-0472">Membrane</keyword>
<accession>A0ABN4UZF0</accession>
<dbReference type="InterPro" id="IPR051465">
    <property type="entry name" value="Cell_Envelope_Struct_Comp"/>
</dbReference>
<dbReference type="Pfam" id="PF00395">
    <property type="entry name" value="SLH"/>
    <property type="match status" value="1"/>
</dbReference>
<evidence type="ECO:0000313" key="5">
    <source>
        <dbReference type="Proteomes" id="UP000185490"/>
    </source>
</evidence>
<evidence type="ECO:0000259" key="3">
    <source>
        <dbReference type="PROSITE" id="PS51272"/>
    </source>
</evidence>
<reference evidence="4 5" key="1">
    <citation type="submission" date="2014-02" db="EMBL/GenBank/DDBJ databases">
        <title>Diversity of Thermotogales isolates from hydrothermal vents.</title>
        <authorList>
            <person name="Haverkamp T.H.A."/>
            <person name="Lossouarn J."/>
            <person name="Geslin C."/>
            <person name="Nesbo C.L."/>
        </authorList>
    </citation>
    <scope>NUCLEOTIDE SEQUENCE [LARGE SCALE GENOMIC DNA]</scope>
    <source>
        <strain evidence="4 5">431</strain>
    </source>
</reference>